<accession>A0ACC0JWU5</accession>
<protein>
    <submittedName>
        <fullName evidence="1">Uncharacterized protein</fullName>
    </submittedName>
</protein>
<keyword evidence="2" id="KW-1185">Reference proteome</keyword>
<dbReference type="Proteomes" id="UP001064048">
    <property type="component" value="Chromosome 3"/>
</dbReference>
<name>A0ACC0JWU5_CHOFU</name>
<comment type="caution">
    <text evidence="1">The sequence shown here is derived from an EMBL/GenBank/DDBJ whole genome shotgun (WGS) entry which is preliminary data.</text>
</comment>
<organism evidence="1 2">
    <name type="scientific">Choristoneura fumiferana</name>
    <name type="common">Spruce budworm moth</name>
    <name type="synonym">Archips fumiferana</name>
    <dbReference type="NCBI Taxonomy" id="7141"/>
    <lineage>
        <taxon>Eukaryota</taxon>
        <taxon>Metazoa</taxon>
        <taxon>Ecdysozoa</taxon>
        <taxon>Arthropoda</taxon>
        <taxon>Hexapoda</taxon>
        <taxon>Insecta</taxon>
        <taxon>Pterygota</taxon>
        <taxon>Neoptera</taxon>
        <taxon>Endopterygota</taxon>
        <taxon>Lepidoptera</taxon>
        <taxon>Glossata</taxon>
        <taxon>Ditrysia</taxon>
        <taxon>Tortricoidea</taxon>
        <taxon>Tortricidae</taxon>
        <taxon>Tortricinae</taxon>
        <taxon>Choristoneura</taxon>
    </lineage>
</organism>
<evidence type="ECO:0000313" key="2">
    <source>
        <dbReference type="Proteomes" id="UP001064048"/>
    </source>
</evidence>
<proteinExistence type="predicted"/>
<dbReference type="EMBL" id="CM046103">
    <property type="protein sequence ID" value="KAI8428393.1"/>
    <property type="molecule type" value="Genomic_DNA"/>
</dbReference>
<sequence>MLNASGSRCSPRCGAAAVRRRCGGGAAAARSPRVFNSECRRAEYSRTAINIHEYTVAVASLLQNIFQYTARAGRGGVKFARYYKSMATARERSYPYHYSESTGGGRPAIASPARTAPAPLSTPALVRMAALTRRDARRAPHVTTVRLVVIMLLDVSQNTLNTPLNKEKSALSRVQRARRVVDVGRAAAGAGRGRGGGAGRGRGGGAGSGLGRSASATLRAAADLNVDAIKEKLLDHRIPESCV</sequence>
<gene>
    <name evidence="1" type="ORF">MSG28_002577</name>
</gene>
<reference evidence="1 2" key="1">
    <citation type="journal article" date="2022" name="Genome Biol. Evol.">
        <title>The Spruce Budworm Genome: Reconstructing the Evolutionary History of Antifreeze Proteins.</title>
        <authorList>
            <person name="Beliveau C."/>
            <person name="Gagne P."/>
            <person name="Picq S."/>
            <person name="Vernygora O."/>
            <person name="Keeling C.I."/>
            <person name="Pinkney K."/>
            <person name="Doucet D."/>
            <person name="Wen F."/>
            <person name="Johnston J.S."/>
            <person name="Maaroufi H."/>
            <person name="Boyle B."/>
            <person name="Laroche J."/>
            <person name="Dewar K."/>
            <person name="Juretic N."/>
            <person name="Blackburn G."/>
            <person name="Nisole A."/>
            <person name="Brunet B."/>
            <person name="Brandao M."/>
            <person name="Lumley L."/>
            <person name="Duan J."/>
            <person name="Quan G."/>
            <person name="Lucarotti C.J."/>
            <person name="Roe A.D."/>
            <person name="Sperling F.A.H."/>
            <person name="Levesque R.C."/>
            <person name="Cusson M."/>
        </authorList>
    </citation>
    <scope>NUCLEOTIDE SEQUENCE [LARGE SCALE GENOMIC DNA]</scope>
    <source>
        <strain evidence="1">Glfc:IPQL:Cfum</strain>
    </source>
</reference>
<evidence type="ECO:0000313" key="1">
    <source>
        <dbReference type="EMBL" id="KAI8428393.1"/>
    </source>
</evidence>